<feature type="compositionally biased region" description="Basic and acidic residues" evidence="1">
    <location>
        <begin position="77"/>
        <end position="87"/>
    </location>
</feature>
<dbReference type="AlphaFoldDB" id="A0A6P1Q066"/>
<evidence type="ECO:0008006" key="4">
    <source>
        <dbReference type="Google" id="ProtNLM"/>
    </source>
</evidence>
<gene>
    <name evidence="2" type="ORF">C7M51_01945</name>
</gene>
<dbReference type="Proteomes" id="UP000464053">
    <property type="component" value="Chromosome"/>
</dbReference>
<evidence type="ECO:0000256" key="1">
    <source>
        <dbReference type="SAM" id="MobiDB-lite"/>
    </source>
</evidence>
<organism evidence="2 3">
    <name type="scientific">Mixta intestinalis</name>
    <dbReference type="NCBI Taxonomy" id="1615494"/>
    <lineage>
        <taxon>Bacteria</taxon>
        <taxon>Pseudomonadati</taxon>
        <taxon>Pseudomonadota</taxon>
        <taxon>Gammaproteobacteria</taxon>
        <taxon>Enterobacterales</taxon>
        <taxon>Erwiniaceae</taxon>
        <taxon>Mixta</taxon>
    </lineage>
</organism>
<protein>
    <recommendedName>
        <fullName evidence="4">DUF2570 domain-containing protein</fullName>
    </recommendedName>
</protein>
<dbReference type="RefSeq" id="WP_160621608.1">
    <property type="nucleotide sequence ID" value="NZ_CP028271.1"/>
</dbReference>
<name>A0A6P1Q066_9GAMM</name>
<dbReference type="KEGG" id="mint:C7M51_01945"/>
<accession>A0A6P1Q066</accession>
<proteinExistence type="predicted"/>
<keyword evidence="3" id="KW-1185">Reference proteome</keyword>
<evidence type="ECO:0000313" key="2">
    <source>
        <dbReference type="EMBL" id="QHM71654.1"/>
    </source>
</evidence>
<evidence type="ECO:0000313" key="3">
    <source>
        <dbReference type="Proteomes" id="UP000464053"/>
    </source>
</evidence>
<feature type="region of interest" description="Disordered" evidence="1">
    <location>
        <begin position="77"/>
        <end position="100"/>
    </location>
</feature>
<reference evidence="2 3" key="1">
    <citation type="submission" date="2018-03" db="EMBL/GenBank/DDBJ databases">
        <title>Pantoea intestinalis SRCM103226 isolated form the mealworm.</title>
        <authorList>
            <person name="Jeong D.-Y."/>
            <person name="Kim J.W."/>
        </authorList>
    </citation>
    <scope>NUCLEOTIDE SEQUENCE [LARGE SCALE GENOMIC DNA]</scope>
    <source>
        <strain evidence="2 3">SRCM103226</strain>
    </source>
</reference>
<dbReference type="EMBL" id="CP028271">
    <property type="protein sequence ID" value="QHM71654.1"/>
    <property type="molecule type" value="Genomic_DNA"/>
</dbReference>
<sequence>MICGKYLLAGAAVAVAISLVVATHRIDNLRSDNATLRRDVQLQAQARNTAEWLLQNQVQAMQVFSAIRAANIAARAADENQRDDAKQKITAATAGGCSNGPVPAAAAGELQKLEHATRAASGFITSD</sequence>